<proteinExistence type="predicted"/>
<comment type="caution">
    <text evidence="1">The sequence shown here is derived from an EMBL/GenBank/DDBJ whole genome shotgun (WGS) entry which is preliminary data.</text>
</comment>
<accession>A0AAV7DU65</accession>
<dbReference type="AlphaFoldDB" id="A0AAV7DU65"/>
<gene>
    <name evidence="1" type="ORF">H6P81_020360</name>
</gene>
<evidence type="ECO:0000313" key="2">
    <source>
        <dbReference type="Proteomes" id="UP000825729"/>
    </source>
</evidence>
<dbReference type="EMBL" id="JAINDJ010000008">
    <property type="protein sequence ID" value="KAG9440195.1"/>
    <property type="molecule type" value="Genomic_DNA"/>
</dbReference>
<dbReference type="Proteomes" id="UP000825729">
    <property type="component" value="Unassembled WGS sequence"/>
</dbReference>
<sequence>MLHFLCASRRRLPLFLTGATETHLTKAPETLDPIPVPYRFWRSSVSDQYLNLIRTLRQLLHKDEQNL</sequence>
<organism evidence="1 2">
    <name type="scientific">Aristolochia fimbriata</name>
    <name type="common">White veined hardy Dutchman's pipe vine</name>
    <dbReference type="NCBI Taxonomy" id="158543"/>
    <lineage>
        <taxon>Eukaryota</taxon>
        <taxon>Viridiplantae</taxon>
        <taxon>Streptophyta</taxon>
        <taxon>Embryophyta</taxon>
        <taxon>Tracheophyta</taxon>
        <taxon>Spermatophyta</taxon>
        <taxon>Magnoliopsida</taxon>
        <taxon>Magnoliidae</taxon>
        <taxon>Piperales</taxon>
        <taxon>Aristolochiaceae</taxon>
        <taxon>Aristolochia</taxon>
    </lineage>
</organism>
<reference evidence="1 2" key="1">
    <citation type="submission" date="2021-07" db="EMBL/GenBank/DDBJ databases">
        <title>The Aristolochia fimbriata genome: insights into angiosperm evolution, floral development and chemical biosynthesis.</title>
        <authorList>
            <person name="Jiao Y."/>
        </authorList>
    </citation>
    <scope>NUCLEOTIDE SEQUENCE [LARGE SCALE GENOMIC DNA]</scope>
    <source>
        <strain evidence="1">IBCAS-2021</strain>
        <tissue evidence="1">Leaf</tissue>
    </source>
</reference>
<evidence type="ECO:0000313" key="1">
    <source>
        <dbReference type="EMBL" id="KAG9440195.1"/>
    </source>
</evidence>
<keyword evidence="2" id="KW-1185">Reference proteome</keyword>
<name>A0AAV7DU65_ARIFI</name>
<protein>
    <submittedName>
        <fullName evidence="1">Uncharacterized protein</fullName>
    </submittedName>
</protein>